<dbReference type="InterPro" id="IPR011763">
    <property type="entry name" value="COA_CT_C"/>
</dbReference>
<comment type="pathway">
    <text evidence="1 10">Lipid metabolism; malonyl-CoA biosynthesis; malonyl-CoA from acetyl-CoA: step 1/1.</text>
</comment>
<keyword evidence="13" id="KW-1185">Reference proteome</keyword>
<comment type="function">
    <text evidence="10">Component of the acetyl coenzyme A carboxylase (ACC) complex. First, biotin carboxylase catalyzes the carboxylation of biotin on its carrier protein (BCCP) and then the CO(2) group is transferred by the carboxyltransferase to acetyl-CoA to form malonyl-CoA.</text>
</comment>
<keyword evidence="5 10" id="KW-0276">Fatty acid metabolism</keyword>
<keyword evidence="7 10" id="KW-0443">Lipid metabolism</keyword>
<keyword evidence="4 10" id="KW-0547">Nucleotide-binding</keyword>
<dbReference type="GO" id="GO:2001295">
    <property type="term" value="P:malonyl-CoA biosynthetic process"/>
    <property type="evidence" value="ECO:0007669"/>
    <property type="project" value="UniProtKB-UniRule"/>
</dbReference>
<comment type="similarity">
    <text evidence="10">Belongs to the AccA family.</text>
</comment>
<dbReference type="EMBL" id="CP011125">
    <property type="protein sequence ID" value="AKF07351.1"/>
    <property type="molecule type" value="Genomic_DNA"/>
</dbReference>
<evidence type="ECO:0000256" key="9">
    <source>
        <dbReference type="ARBA" id="ARBA00049152"/>
    </source>
</evidence>
<comment type="subunit">
    <text evidence="10">Acetyl-CoA carboxylase is a heterohexamer composed of biotin carboxyl carrier protein (AccB), biotin carboxylase (AccC) and two subunits each of ACCase subunit alpha (AccA) and ACCase subunit beta (AccD).</text>
</comment>
<gene>
    <name evidence="10" type="primary">accA</name>
    <name evidence="12" type="ORF">DB32_004500</name>
</gene>
<dbReference type="OrthoDB" id="9808023at2"/>
<dbReference type="GO" id="GO:0003989">
    <property type="term" value="F:acetyl-CoA carboxylase activity"/>
    <property type="evidence" value="ECO:0007669"/>
    <property type="project" value="InterPro"/>
</dbReference>
<dbReference type="STRING" id="927083.DB32_004500"/>
<accession>A0A0F6YJ11</accession>
<feature type="domain" description="CoA carboxyltransferase C-terminal" evidence="11">
    <location>
        <begin position="29"/>
        <end position="290"/>
    </location>
</feature>
<comment type="subcellular location">
    <subcellularLocation>
        <location evidence="10">Cytoplasm</location>
    </subcellularLocation>
</comment>
<organism evidence="12 13">
    <name type="scientific">Sandaracinus amylolyticus</name>
    <dbReference type="NCBI Taxonomy" id="927083"/>
    <lineage>
        <taxon>Bacteria</taxon>
        <taxon>Pseudomonadati</taxon>
        <taxon>Myxococcota</taxon>
        <taxon>Polyangia</taxon>
        <taxon>Polyangiales</taxon>
        <taxon>Sandaracinaceae</taxon>
        <taxon>Sandaracinus</taxon>
    </lineage>
</organism>
<evidence type="ECO:0000256" key="2">
    <source>
        <dbReference type="ARBA" id="ARBA00022516"/>
    </source>
</evidence>
<dbReference type="NCBIfam" id="TIGR00513">
    <property type="entry name" value="accA"/>
    <property type="match status" value="1"/>
</dbReference>
<dbReference type="HAMAP" id="MF_00823">
    <property type="entry name" value="AcetylCoA_CT_alpha"/>
    <property type="match status" value="1"/>
</dbReference>
<dbReference type="UniPathway" id="UPA00655">
    <property type="reaction ID" value="UER00711"/>
</dbReference>
<dbReference type="InterPro" id="IPR001095">
    <property type="entry name" value="Acetyl_CoA_COase_a_su"/>
</dbReference>
<dbReference type="GO" id="GO:0005524">
    <property type="term" value="F:ATP binding"/>
    <property type="evidence" value="ECO:0007669"/>
    <property type="project" value="UniProtKB-KW"/>
</dbReference>
<comment type="catalytic activity">
    <reaction evidence="9 10">
        <text>N(6)-carboxybiotinyl-L-lysyl-[protein] + acetyl-CoA = N(6)-biotinyl-L-lysyl-[protein] + malonyl-CoA</text>
        <dbReference type="Rhea" id="RHEA:54728"/>
        <dbReference type="Rhea" id="RHEA-COMP:10505"/>
        <dbReference type="Rhea" id="RHEA-COMP:10506"/>
        <dbReference type="ChEBI" id="CHEBI:57288"/>
        <dbReference type="ChEBI" id="CHEBI:57384"/>
        <dbReference type="ChEBI" id="CHEBI:83144"/>
        <dbReference type="ChEBI" id="CHEBI:83145"/>
        <dbReference type="EC" id="2.1.3.15"/>
    </reaction>
</comment>
<dbReference type="InterPro" id="IPR029045">
    <property type="entry name" value="ClpP/crotonase-like_dom_sf"/>
</dbReference>
<dbReference type="PROSITE" id="PS50989">
    <property type="entry name" value="COA_CT_CTER"/>
    <property type="match status" value="1"/>
</dbReference>
<dbReference type="GO" id="GO:0009317">
    <property type="term" value="C:acetyl-CoA carboxylase complex"/>
    <property type="evidence" value="ECO:0007669"/>
    <property type="project" value="InterPro"/>
</dbReference>
<dbReference type="SUPFAM" id="SSF52096">
    <property type="entry name" value="ClpP/crotonase"/>
    <property type="match status" value="1"/>
</dbReference>
<name>A0A0F6YJ11_9BACT</name>
<keyword evidence="2 10" id="KW-0444">Lipid biosynthesis</keyword>
<evidence type="ECO:0000259" key="11">
    <source>
        <dbReference type="PROSITE" id="PS50989"/>
    </source>
</evidence>
<proteinExistence type="inferred from homology"/>
<dbReference type="PRINTS" id="PR01069">
    <property type="entry name" value="ACCCTRFRASEA"/>
</dbReference>
<evidence type="ECO:0000256" key="6">
    <source>
        <dbReference type="ARBA" id="ARBA00022840"/>
    </source>
</evidence>
<dbReference type="PANTHER" id="PTHR42853:SF3">
    <property type="entry name" value="ACETYL-COENZYME A CARBOXYLASE CARBOXYL TRANSFERASE SUBUNIT ALPHA, CHLOROPLASTIC"/>
    <property type="match status" value="1"/>
</dbReference>
<evidence type="ECO:0000256" key="8">
    <source>
        <dbReference type="ARBA" id="ARBA00023160"/>
    </source>
</evidence>
<reference evidence="12 13" key="1">
    <citation type="submission" date="2015-03" db="EMBL/GenBank/DDBJ databases">
        <title>Genome assembly of Sandaracinus amylolyticus DSM 53668.</title>
        <authorList>
            <person name="Sharma G."/>
            <person name="Subramanian S."/>
        </authorList>
    </citation>
    <scope>NUCLEOTIDE SEQUENCE [LARGE SCALE GENOMIC DNA]</scope>
    <source>
        <strain evidence="12 13">DSM 53668</strain>
    </source>
</reference>
<dbReference type="Pfam" id="PF03255">
    <property type="entry name" value="ACCA"/>
    <property type="match status" value="1"/>
</dbReference>
<evidence type="ECO:0000256" key="4">
    <source>
        <dbReference type="ARBA" id="ARBA00022741"/>
    </source>
</evidence>
<evidence type="ECO:0000256" key="3">
    <source>
        <dbReference type="ARBA" id="ARBA00022679"/>
    </source>
</evidence>
<evidence type="ECO:0000313" key="12">
    <source>
        <dbReference type="EMBL" id="AKF07351.1"/>
    </source>
</evidence>
<protein>
    <recommendedName>
        <fullName evidence="10">Acetyl-coenzyme A carboxylase carboxyl transferase subunit alpha</fullName>
        <shortName evidence="10">ACCase subunit alpha</shortName>
        <shortName evidence="10">Acetyl-CoA carboxylase carboxyltransferase subunit alpha</shortName>
        <ecNumber evidence="10">2.1.3.15</ecNumber>
    </recommendedName>
</protein>
<dbReference type="EC" id="2.1.3.15" evidence="10"/>
<dbReference type="NCBIfam" id="NF041504">
    <property type="entry name" value="AccA_sub"/>
    <property type="match status" value="1"/>
</dbReference>
<dbReference type="Proteomes" id="UP000034883">
    <property type="component" value="Chromosome"/>
</dbReference>
<evidence type="ECO:0000256" key="10">
    <source>
        <dbReference type="HAMAP-Rule" id="MF_00823"/>
    </source>
</evidence>
<keyword evidence="6 10" id="KW-0067">ATP-binding</keyword>
<dbReference type="GO" id="GO:0006633">
    <property type="term" value="P:fatty acid biosynthetic process"/>
    <property type="evidence" value="ECO:0007669"/>
    <property type="project" value="UniProtKB-KW"/>
</dbReference>
<sequence length="321" mass="35702">MAHLDFEKPIVELEDRIRELKLYGVREQGFESELRKLEERVTTLQKEIYDELSVWQKVQLSRHPDRPYFLDYLERLFDDVVELHGDRAFSDDPAIVSGFARLDGKSVAVIGHQKGRTTKEKLRRNFGMAHPEGYRKAMRIMEMADRFRRPVLTFIDTPGAYPGIGAEERGQSEAIGQSLLVMSRLRVPVIATVIGEGGSGGALALGVANRVLMMQFATYSVITPEGCASILWRDGTRAAEAAVQLKLLAGNARELGVVDEVVTEPTGGAHRDPDDAARRLGASLRRHLAELGAMDGAALVEQRYRKFRAMGVMHSLSPTDS</sequence>
<dbReference type="PANTHER" id="PTHR42853">
    <property type="entry name" value="ACETYL-COENZYME A CARBOXYLASE CARBOXYL TRANSFERASE SUBUNIT ALPHA"/>
    <property type="match status" value="1"/>
</dbReference>
<dbReference type="KEGG" id="samy:DB32_004500"/>
<keyword evidence="8 10" id="KW-0275">Fatty acid biosynthesis</keyword>
<dbReference type="AlphaFoldDB" id="A0A0F6YJ11"/>
<dbReference type="RefSeq" id="WP_053234621.1">
    <property type="nucleotide sequence ID" value="NZ_CP011125.1"/>
</dbReference>
<evidence type="ECO:0000256" key="1">
    <source>
        <dbReference type="ARBA" id="ARBA00004956"/>
    </source>
</evidence>
<evidence type="ECO:0000256" key="7">
    <source>
        <dbReference type="ARBA" id="ARBA00023098"/>
    </source>
</evidence>
<evidence type="ECO:0000256" key="5">
    <source>
        <dbReference type="ARBA" id="ARBA00022832"/>
    </source>
</evidence>
<dbReference type="GO" id="GO:0016743">
    <property type="term" value="F:carboxyl- or carbamoyltransferase activity"/>
    <property type="evidence" value="ECO:0007669"/>
    <property type="project" value="UniProtKB-UniRule"/>
</dbReference>
<keyword evidence="10" id="KW-0963">Cytoplasm</keyword>
<dbReference type="Gene3D" id="3.90.226.10">
    <property type="entry name" value="2-enoyl-CoA Hydratase, Chain A, domain 1"/>
    <property type="match status" value="1"/>
</dbReference>
<dbReference type="NCBIfam" id="NF004344">
    <property type="entry name" value="PRK05724.1"/>
    <property type="match status" value="1"/>
</dbReference>
<keyword evidence="3 10" id="KW-0808">Transferase</keyword>
<evidence type="ECO:0000313" key="13">
    <source>
        <dbReference type="Proteomes" id="UP000034883"/>
    </source>
</evidence>